<evidence type="ECO:0000313" key="1">
    <source>
        <dbReference type="EMBL" id="MDX8000148.1"/>
    </source>
</evidence>
<dbReference type="Proteomes" id="UP001271640">
    <property type="component" value="Unassembled WGS sequence"/>
</dbReference>
<evidence type="ECO:0000313" key="2">
    <source>
        <dbReference type="Proteomes" id="UP001271640"/>
    </source>
</evidence>
<name>A0ABU4SNC2_9GAMM</name>
<comment type="caution">
    <text evidence="1">The sequence shown here is derived from an EMBL/GenBank/DDBJ whole genome shotgun (WGS) entry which is preliminary data.</text>
</comment>
<organism evidence="1 2">
    <name type="scientific">Xenorhabdus littoralis</name>
    <dbReference type="NCBI Taxonomy" id="2582835"/>
    <lineage>
        <taxon>Bacteria</taxon>
        <taxon>Pseudomonadati</taxon>
        <taxon>Pseudomonadota</taxon>
        <taxon>Gammaproteobacteria</taxon>
        <taxon>Enterobacterales</taxon>
        <taxon>Morganellaceae</taxon>
        <taxon>Xenorhabdus</taxon>
    </lineage>
</organism>
<protein>
    <submittedName>
        <fullName evidence="1">Uncharacterized protein</fullName>
    </submittedName>
</protein>
<proteinExistence type="predicted"/>
<gene>
    <name evidence="1" type="ORF">FE394_13270</name>
</gene>
<keyword evidence="2" id="KW-1185">Reference proteome</keyword>
<sequence length="138" mass="15630">MLIKNSNTSIIITMLLIPEIGFSSVNESLNYCAKNESWVAQKIIQHAAAENKYLDPYNATSILITRYPLAKDKLPITLSDWGHLYTQTIEISIPFFDKQKSPVIFIATSIISTEECSLTEPSYINITPERWILPAPIR</sequence>
<reference evidence="2" key="1">
    <citation type="journal article" date="2024" name="Toxins">
        <title>Genome Sequence Analysis of Native Xenorhabdus Strains Isolated from Entomopathogenic Nematodes in Argentina.</title>
        <authorList>
            <person name="Palma L."/>
            <person name="Frizzo L."/>
            <person name="Kaiser S."/>
            <person name="Berry C."/>
            <person name="Caballero P."/>
            <person name="Bode H.B."/>
            <person name="Del Valle E.E."/>
        </authorList>
    </citation>
    <scope>NUCLEOTIDE SEQUENCE [LARGE SCALE GENOMIC DNA]</scope>
    <source>
        <strain evidence="2">Reich</strain>
    </source>
</reference>
<accession>A0ABU4SNC2</accession>
<dbReference type="RefSeq" id="WP_319926857.1">
    <property type="nucleotide sequence ID" value="NZ_VCDP01000051.1"/>
</dbReference>
<dbReference type="EMBL" id="VCDP01000051">
    <property type="protein sequence ID" value="MDX8000148.1"/>
    <property type="molecule type" value="Genomic_DNA"/>
</dbReference>